<feature type="domain" description="DUF7730" evidence="1">
    <location>
        <begin position="56"/>
        <end position="208"/>
    </location>
</feature>
<name>A0AAD7DWP0_MYCRO</name>
<dbReference type="EMBL" id="JARKIE010000019">
    <property type="protein sequence ID" value="KAJ7700739.1"/>
    <property type="molecule type" value="Genomic_DNA"/>
</dbReference>
<protein>
    <recommendedName>
        <fullName evidence="1">DUF7730 domain-containing protein</fullName>
    </recommendedName>
</protein>
<evidence type="ECO:0000313" key="2">
    <source>
        <dbReference type="EMBL" id="KAJ7700739.1"/>
    </source>
</evidence>
<evidence type="ECO:0000259" key="1">
    <source>
        <dbReference type="Pfam" id="PF24864"/>
    </source>
</evidence>
<proteinExistence type="predicted"/>
<dbReference type="AlphaFoldDB" id="A0AAD7DWP0"/>
<gene>
    <name evidence="2" type="ORF">B0H17DRAFT_1046464</name>
</gene>
<reference evidence="2" key="1">
    <citation type="submission" date="2023-03" db="EMBL/GenBank/DDBJ databases">
        <title>Massive genome expansion in bonnet fungi (Mycena s.s.) driven by repeated elements and novel gene families across ecological guilds.</title>
        <authorList>
            <consortium name="Lawrence Berkeley National Laboratory"/>
            <person name="Harder C.B."/>
            <person name="Miyauchi S."/>
            <person name="Viragh M."/>
            <person name="Kuo A."/>
            <person name="Thoen E."/>
            <person name="Andreopoulos B."/>
            <person name="Lu D."/>
            <person name="Skrede I."/>
            <person name="Drula E."/>
            <person name="Henrissat B."/>
            <person name="Morin E."/>
            <person name="Kohler A."/>
            <person name="Barry K."/>
            <person name="LaButti K."/>
            <person name="Morin E."/>
            <person name="Salamov A."/>
            <person name="Lipzen A."/>
            <person name="Mereny Z."/>
            <person name="Hegedus B."/>
            <person name="Baldrian P."/>
            <person name="Stursova M."/>
            <person name="Weitz H."/>
            <person name="Taylor A."/>
            <person name="Grigoriev I.V."/>
            <person name="Nagy L.G."/>
            <person name="Martin F."/>
            <person name="Kauserud H."/>
        </authorList>
    </citation>
    <scope>NUCLEOTIDE SEQUENCE</scope>
    <source>
        <strain evidence="2">CBHHK067</strain>
    </source>
</reference>
<dbReference type="PANTHER" id="PTHR38790">
    <property type="entry name" value="2EXR DOMAIN-CONTAINING PROTEIN-RELATED"/>
    <property type="match status" value="1"/>
</dbReference>
<dbReference type="PANTHER" id="PTHR38790:SF9">
    <property type="entry name" value="F-BOX DOMAIN-CONTAINING PROTEIN"/>
    <property type="match status" value="1"/>
</dbReference>
<keyword evidence="3" id="KW-1185">Reference proteome</keyword>
<sequence>MIKFRVAKAIEWLLDTVLRRPRRYPEPIKQPQRSSSLYPPHLPRQRVDIRQRPLKEQSQSSHFLSLPLELRQHIYELALGGRLISLKLIISATHTHYVVRSRCYAPVSDDAPNTLDVLADAIPTALLFSCRQVYLEALPILHQCNTFHFRAHEFAGVVRAALGLYCLPDIRSVYLLRSYRRRGYNSFVSPWREALALLRQMGLRSLVFEFGVDLMDWRDLELDMPVLDGWWTRGVVKLRNLRRFEIFFSHAHESEARTYSSDVAQKLRELIIGPEADEKYRVLVKEREEARRLGRAAS</sequence>
<dbReference type="Proteomes" id="UP001221757">
    <property type="component" value="Unassembled WGS sequence"/>
</dbReference>
<dbReference type="InterPro" id="IPR056632">
    <property type="entry name" value="DUF7730"/>
</dbReference>
<organism evidence="2 3">
    <name type="scientific">Mycena rosella</name>
    <name type="common">Pink bonnet</name>
    <name type="synonym">Agaricus rosellus</name>
    <dbReference type="NCBI Taxonomy" id="1033263"/>
    <lineage>
        <taxon>Eukaryota</taxon>
        <taxon>Fungi</taxon>
        <taxon>Dikarya</taxon>
        <taxon>Basidiomycota</taxon>
        <taxon>Agaricomycotina</taxon>
        <taxon>Agaricomycetes</taxon>
        <taxon>Agaricomycetidae</taxon>
        <taxon>Agaricales</taxon>
        <taxon>Marasmiineae</taxon>
        <taxon>Mycenaceae</taxon>
        <taxon>Mycena</taxon>
    </lineage>
</organism>
<evidence type="ECO:0000313" key="3">
    <source>
        <dbReference type="Proteomes" id="UP001221757"/>
    </source>
</evidence>
<comment type="caution">
    <text evidence="2">The sequence shown here is derived from an EMBL/GenBank/DDBJ whole genome shotgun (WGS) entry which is preliminary data.</text>
</comment>
<accession>A0AAD7DWP0</accession>
<dbReference type="Pfam" id="PF24864">
    <property type="entry name" value="DUF7730"/>
    <property type="match status" value="1"/>
</dbReference>